<evidence type="ECO:0000313" key="4">
    <source>
        <dbReference type="Proteomes" id="UP000199008"/>
    </source>
</evidence>
<dbReference type="InterPro" id="IPR007712">
    <property type="entry name" value="RelE/ParE_toxin"/>
</dbReference>
<dbReference type="SUPFAM" id="SSF143011">
    <property type="entry name" value="RelE-like"/>
    <property type="match status" value="1"/>
</dbReference>
<evidence type="ECO:0000256" key="1">
    <source>
        <dbReference type="ARBA" id="ARBA00006226"/>
    </source>
</evidence>
<keyword evidence="4" id="KW-1185">Reference proteome</keyword>
<comment type="similarity">
    <text evidence="1">Belongs to the RelE toxin family.</text>
</comment>
<organism evidence="3 4">
    <name type="scientific">Lacicoccus qingdaonensis</name>
    <dbReference type="NCBI Taxonomy" id="576118"/>
    <lineage>
        <taxon>Bacteria</taxon>
        <taxon>Bacillati</taxon>
        <taxon>Bacillota</taxon>
        <taxon>Bacilli</taxon>
        <taxon>Bacillales</taxon>
        <taxon>Salinicoccaceae</taxon>
        <taxon>Lacicoccus</taxon>
    </lineage>
</organism>
<dbReference type="Pfam" id="PF05016">
    <property type="entry name" value="ParE_toxin"/>
    <property type="match status" value="1"/>
</dbReference>
<dbReference type="OrthoDB" id="9805098at2"/>
<dbReference type="EMBL" id="FNFY01000036">
    <property type="protein sequence ID" value="SDL27347.1"/>
    <property type="molecule type" value="Genomic_DNA"/>
</dbReference>
<evidence type="ECO:0000313" key="3">
    <source>
        <dbReference type="EMBL" id="SDL27347.1"/>
    </source>
</evidence>
<protein>
    <submittedName>
        <fullName evidence="3">mRNA interferase RelE/StbE</fullName>
    </submittedName>
</protein>
<dbReference type="RefSeq" id="WP_092988059.1">
    <property type="nucleotide sequence ID" value="NZ_FNFY01000036.1"/>
</dbReference>
<dbReference type="InterPro" id="IPR035093">
    <property type="entry name" value="RelE/ParE_toxin_dom_sf"/>
</dbReference>
<dbReference type="PANTHER" id="PTHR35601:SF1">
    <property type="entry name" value="TOXIN RELE"/>
    <property type="match status" value="1"/>
</dbReference>
<gene>
    <name evidence="3" type="ORF">SAMN05216216_13613</name>
</gene>
<reference evidence="4" key="1">
    <citation type="submission" date="2016-10" db="EMBL/GenBank/DDBJ databases">
        <authorList>
            <person name="Varghese N."/>
            <person name="Submissions S."/>
        </authorList>
    </citation>
    <scope>NUCLEOTIDE SEQUENCE [LARGE SCALE GENOMIC DNA]</scope>
    <source>
        <strain evidence="4">CGMCC 1.8895</strain>
    </source>
</reference>
<dbReference type="Gene3D" id="3.30.2310.20">
    <property type="entry name" value="RelE-like"/>
    <property type="match status" value="1"/>
</dbReference>
<dbReference type="STRING" id="576118.SAMN05216216_13613"/>
<dbReference type="Proteomes" id="UP000199008">
    <property type="component" value="Unassembled WGS sequence"/>
</dbReference>
<name>A0A1G9IQB1_9BACL</name>
<accession>A0A1G9IQB1</accession>
<dbReference type="AlphaFoldDB" id="A0A1G9IQB1"/>
<keyword evidence="2" id="KW-1277">Toxin-antitoxin system</keyword>
<dbReference type="NCBIfam" id="TIGR02385">
    <property type="entry name" value="RelE_StbE"/>
    <property type="match status" value="1"/>
</dbReference>
<dbReference type="PANTHER" id="PTHR35601">
    <property type="entry name" value="TOXIN RELE"/>
    <property type="match status" value="1"/>
</dbReference>
<evidence type="ECO:0000256" key="2">
    <source>
        <dbReference type="ARBA" id="ARBA00022649"/>
    </source>
</evidence>
<proteinExistence type="inferred from homology"/>
<sequence length="88" mass="10365">MKYKLKIEKKALKKLKKMDRNISALLISWINKNLAETDDPRQQGKALSGNYKGLWRYRVGDYRIIAMIKDEEILISIIDLGHRKDAYK</sequence>